<gene>
    <name evidence="1" type="ORF">BLA29_014030</name>
</gene>
<accession>A0A1Y3BL76</accession>
<dbReference type="AlphaFoldDB" id="A0A1Y3BL76"/>
<sequence>MQKIKIYHDNLDDYNVEISAKRPRKYAGVEIVEQELQTLNTDYKNLLDKVLSYLNQLQDDESRIREFVSIIHNNLYFKKKTKTNK</sequence>
<comment type="caution">
    <text evidence="1">The sequence shown here is derived from an EMBL/GenBank/DDBJ whole genome shotgun (WGS) entry which is preliminary data.</text>
</comment>
<proteinExistence type="predicted"/>
<keyword evidence="2" id="KW-1185">Reference proteome</keyword>
<evidence type="ECO:0000313" key="1">
    <source>
        <dbReference type="EMBL" id="OTF80336.1"/>
    </source>
</evidence>
<evidence type="ECO:0000313" key="2">
    <source>
        <dbReference type="Proteomes" id="UP000194236"/>
    </source>
</evidence>
<dbReference type="Proteomes" id="UP000194236">
    <property type="component" value="Unassembled WGS sequence"/>
</dbReference>
<organism evidence="1 2">
    <name type="scientific">Euroglyphus maynei</name>
    <name type="common">Mayne's house dust mite</name>
    <dbReference type="NCBI Taxonomy" id="6958"/>
    <lineage>
        <taxon>Eukaryota</taxon>
        <taxon>Metazoa</taxon>
        <taxon>Ecdysozoa</taxon>
        <taxon>Arthropoda</taxon>
        <taxon>Chelicerata</taxon>
        <taxon>Arachnida</taxon>
        <taxon>Acari</taxon>
        <taxon>Acariformes</taxon>
        <taxon>Sarcoptiformes</taxon>
        <taxon>Astigmata</taxon>
        <taxon>Psoroptidia</taxon>
        <taxon>Analgoidea</taxon>
        <taxon>Pyroglyphidae</taxon>
        <taxon>Pyroglyphinae</taxon>
        <taxon>Euroglyphus</taxon>
    </lineage>
</organism>
<protein>
    <submittedName>
        <fullName evidence="1">Uncharacterized protein</fullName>
    </submittedName>
</protein>
<name>A0A1Y3BL76_EURMA</name>
<reference evidence="1 2" key="1">
    <citation type="submission" date="2017-03" db="EMBL/GenBank/DDBJ databases">
        <title>Genome Survey of Euroglyphus maynei.</title>
        <authorList>
            <person name="Arlian L.G."/>
            <person name="Morgan M.S."/>
            <person name="Rider S.D."/>
        </authorList>
    </citation>
    <scope>NUCLEOTIDE SEQUENCE [LARGE SCALE GENOMIC DNA]</scope>
    <source>
        <strain evidence="1">Arlian Lab</strain>
        <tissue evidence="1">Whole body</tissue>
    </source>
</reference>
<dbReference type="EMBL" id="MUJZ01018727">
    <property type="protein sequence ID" value="OTF80336.1"/>
    <property type="molecule type" value="Genomic_DNA"/>
</dbReference>